<dbReference type="PROSITE" id="PS00108">
    <property type="entry name" value="PROTEIN_KINASE_ST"/>
    <property type="match status" value="1"/>
</dbReference>
<feature type="compositionally biased region" description="Basic residues" evidence="11">
    <location>
        <begin position="1"/>
        <end position="19"/>
    </location>
</feature>
<evidence type="ECO:0000259" key="12">
    <source>
        <dbReference type="PROSITE" id="PS50011"/>
    </source>
</evidence>
<comment type="catalytic activity">
    <reaction evidence="9">
        <text>L-seryl-[protein] + ATP = O-phospho-L-seryl-[protein] + ADP + H(+)</text>
        <dbReference type="Rhea" id="RHEA:17989"/>
        <dbReference type="Rhea" id="RHEA-COMP:9863"/>
        <dbReference type="Rhea" id="RHEA-COMP:11604"/>
        <dbReference type="ChEBI" id="CHEBI:15378"/>
        <dbReference type="ChEBI" id="CHEBI:29999"/>
        <dbReference type="ChEBI" id="CHEBI:30616"/>
        <dbReference type="ChEBI" id="CHEBI:83421"/>
        <dbReference type="ChEBI" id="CHEBI:456216"/>
        <dbReference type="EC" id="2.7.11.1"/>
    </reaction>
</comment>
<feature type="region of interest" description="Disordered" evidence="11">
    <location>
        <begin position="94"/>
        <end position="122"/>
    </location>
</feature>
<protein>
    <recommendedName>
        <fullName evidence="2">non-specific serine/threonine protein kinase</fullName>
        <ecNumber evidence="2">2.7.11.1</ecNumber>
    </recommendedName>
</protein>
<dbReference type="VEuPathDB" id="FungiDB:MFRU_005g04360"/>
<keyword evidence="3" id="KW-0723">Serine/threonine-protein kinase</keyword>
<dbReference type="PANTHER" id="PTHR48012:SF10">
    <property type="entry name" value="FI20177P1"/>
    <property type="match status" value="1"/>
</dbReference>
<dbReference type="InterPro" id="IPR008271">
    <property type="entry name" value="Ser/Thr_kinase_AS"/>
</dbReference>
<accession>A0A5M9JPP4</accession>
<feature type="compositionally biased region" description="Polar residues" evidence="11">
    <location>
        <begin position="1201"/>
        <end position="1263"/>
    </location>
</feature>
<feature type="region of interest" description="Disordered" evidence="11">
    <location>
        <begin position="1703"/>
        <end position="1773"/>
    </location>
</feature>
<evidence type="ECO:0000256" key="11">
    <source>
        <dbReference type="SAM" id="MobiDB-lite"/>
    </source>
</evidence>
<feature type="compositionally biased region" description="Polar residues" evidence="11">
    <location>
        <begin position="804"/>
        <end position="820"/>
    </location>
</feature>
<reference evidence="13 14" key="1">
    <citation type="submission" date="2019-06" db="EMBL/GenBank/DDBJ databases">
        <title>Genome Sequence of the Brown Rot Fungal Pathogen Monilinia fructicola.</title>
        <authorList>
            <person name="De Miccolis Angelini R.M."/>
            <person name="Landi L."/>
            <person name="Abate D."/>
            <person name="Pollastro S."/>
            <person name="Romanazzi G."/>
            <person name="Faretra F."/>
        </authorList>
    </citation>
    <scope>NUCLEOTIDE SEQUENCE [LARGE SCALE GENOMIC DNA]</scope>
    <source>
        <strain evidence="13 14">Mfrc123</strain>
    </source>
</reference>
<feature type="region of interest" description="Disordered" evidence="11">
    <location>
        <begin position="656"/>
        <end position="699"/>
    </location>
</feature>
<comment type="caution">
    <text evidence="13">The sequence shown here is derived from an EMBL/GenBank/DDBJ whole genome shotgun (WGS) entry which is preliminary data.</text>
</comment>
<feature type="region of interest" description="Disordered" evidence="11">
    <location>
        <begin position="384"/>
        <end position="419"/>
    </location>
</feature>
<feature type="compositionally biased region" description="Low complexity" evidence="11">
    <location>
        <begin position="1264"/>
        <end position="1279"/>
    </location>
</feature>
<evidence type="ECO:0000256" key="9">
    <source>
        <dbReference type="ARBA" id="ARBA00048679"/>
    </source>
</evidence>
<feature type="domain" description="Protein kinase" evidence="12">
    <location>
        <begin position="1366"/>
        <end position="1696"/>
    </location>
</feature>
<keyword evidence="14" id="KW-1185">Reference proteome</keyword>
<feature type="region of interest" description="Disordered" evidence="11">
    <location>
        <begin position="1201"/>
        <end position="1291"/>
    </location>
</feature>
<dbReference type="GO" id="GO:0004674">
    <property type="term" value="F:protein serine/threonine kinase activity"/>
    <property type="evidence" value="ECO:0007669"/>
    <property type="project" value="UniProtKB-KW"/>
</dbReference>
<dbReference type="Gene3D" id="1.10.510.10">
    <property type="entry name" value="Transferase(Phosphotransferase) domain 1"/>
    <property type="match status" value="1"/>
</dbReference>
<organism evidence="13 14">
    <name type="scientific">Monilinia fructicola</name>
    <name type="common">Brown rot fungus</name>
    <name type="synonym">Ciboria fructicola</name>
    <dbReference type="NCBI Taxonomy" id="38448"/>
    <lineage>
        <taxon>Eukaryota</taxon>
        <taxon>Fungi</taxon>
        <taxon>Dikarya</taxon>
        <taxon>Ascomycota</taxon>
        <taxon>Pezizomycotina</taxon>
        <taxon>Leotiomycetes</taxon>
        <taxon>Helotiales</taxon>
        <taxon>Sclerotiniaceae</taxon>
        <taxon>Monilinia</taxon>
    </lineage>
</organism>
<dbReference type="PANTHER" id="PTHR48012">
    <property type="entry name" value="STERILE20-LIKE KINASE, ISOFORM B-RELATED"/>
    <property type="match status" value="1"/>
</dbReference>
<keyword evidence="7 10" id="KW-0067">ATP-binding</keyword>
<dbReference type="GO" id="GO:0005737">
    <property type="term" value="C:cytoplasm"/>
    <property type="evidence" value="ECO:0007669"/>
    <property type="project" value="TreeGrafter"/>
</dbReference>
<evidence type="ECO:0000256" key="7">
    <source>
        <dbReference type="ARBA" id="ARBA00022840"/>
    </source>
</evidence>
<dbReference type="Pfam" id="PF00069">
    <property type="entry name" value="Pkinase"/>
    <property type="match status" value="1"/>
</dbReference>
<dbReference type="PROSITE" id="PS50011">
    <property type="entry name" value="PROTEIN_KINASE_DOM"/>
    <property type="match status" value="1"/>
</dbReference>
<feature type="compositionally biased region" description="Basic and acidic residues" evidence="11">
    <location>
        <begin position="2118"/>
        <end position="2137"/>
    </location>
</feature>
<comment type="similarity">
    <text evidence="1">Belongs to the protein kinase superfamily. STE Ser/Thr protein kinase family. STE20 subfamily.</text>
</comment>
<dbReference type="SMART" id="SM00220">
    <property type="entry name" value="S_TKc"/>
    <property type="match status" value="1"/>
</dbReference>
<feature type="binding site" evidence="10">
    <location>
        <position position="1395"/>
    </location>
    <ligand>
        <name>ATP</name>
        <dbReference type="ChEBI" id="CHEBI:30616"/>
    </ligand>
</feature>
<feature type="region of interest" description="Disordered" evidence="11">
    <location>
        <begin position="1151"/>
        <end position="1178"/>
    </location>
</feature>
<keyword evidence="6" id="KW-0418">Kinase</keyword>
<feature type="compositionally biased region" description="Basic and acidic residues" evidence="11">
    <location>
        <begin position="2000"/>
        <end position="2018"/>
    </location>
</feature>
<dbReference type="InterPro" id="IPR000719">
    <property type="entry name" value="Prot_kinase_dom"/>
</dbReference>
<dbReference type="FunFam" id="1.10.510.10:FF:000670">
    <property type="entry name" value="Serine/threonin protein kinase, putative"/>
    <property type="match status" value="1"/>
</dbReference>
<keyword evidence="4" id="KW-0808">Transferase</keyword>
<gene>
    <name evidence="13" type="ORF">EYC84_002665</name>
</gene>
<dbReference type="InterPro" id="IPR011009">
    <property type="entry name" value="Kinase-like_dom_sf"/>
</dbReference>
<dbReference type="Proteomes" id="UP000322873">
    <property type="component" value="Unassembled WGS sequence"/>
</dbReference>
<dbReference type="SUPFAM" id="SSF56112">
    <property type="entry name" value="Protein kinase-like (PK-like)"/>
    <property type="match status" value="1"/>
</dbReference>
<dbReference type="InterPro" id="IPR050629">
    <property type="entry name" value="STE20/SPS1-PAK"/>
</dbReference>
<feature type="compositionally biased region" description="Polar residues" evidence="11">
    <location>
        <begin position="852"/>
        <end position="868"/>
    </location>
</feature>
<dbReference type="InterPro" id="IPR017441">
    <property type="entry name" value="Protein_kinase_ATP_BS"/>
</dbReference>
<evidence type="ECO:0000256" key="2">
    <source>
        <dbReference type="ARBA" id="ARBA00012513"/>
    </source>
</evidence>
<dbReference type="PROSITE" id="PS00107">
    <property type="entry name" value="PROTEIN_KINASE_ATP"/>
    <property type="match status" value="1"/>
</dbReference>
<dbReference type="GO" id="GO:0005524">
    <property type="term" value="F:ATP binding"/>
    <property type="evidence" value="ECO:0007669"/>
    <property type="project" value="UniProtKB-UniRule"/>
</dbReference>
<feature type="compositionally biased region" description="Low complexity" evidence="11">
    <location>
        <begin position="869"/>
        <end position="878"/>
    </location>
</feature>
<evidence type="ECO:0000256" key="10">
    <source>
        <dbReference type="PROSITE-ProRule" id="PRU10141"/>
    </source>
</evidence>
<dbReference type="EMBL" id="VICG01000007">
    <property type="protein sequence ID" value="KAA8570373.1"/>
    <property type="molecule type" value="Genomic_DNA"/>
</dbReference>
<evidence type="ECO:0000256" key="5">
    <source>
        <dbReference type="ARBA" id="ARBA00022741"/>
    </source>
</evidence>
<feature type="region of interest" description="Disordered" evidence="11">
    <location>
        <begin position="1982"/>
        <end position="2024"/>
    </location>
</feature>
<feature type="region of interest" description="Disordered" evidence="11">
    <location>
        <begin position="590"/>
        <end position="639"/>
    </location>
</feature>
<evidence type="ECO:0000313" key="14">
    <source>
        <dbReference type="Proteomes" id="UP000322873"/>
    </source>
</evidence>
<evidence type="ECO:0000256" key="1">
    <source>
        <dbReference type="ARBA" id="ARBA00008874"/>
    </source>
</evidence>
<feature type="compositionally biased region" description="Basic and acidic residues" evidence="11">
    <location>
        <begin position="593"/>
        <end position="604"/>
    </location>
</feature>
<dbReference type="EC" id="2.7.11.1" evidence="2"/>
<evidence type="ECO:0000256" key="6">
    <source>
        <dbReference type="ARBA" id="ARBA00022777"/>
    </source>
</evidence>
<feature type="compositionally biased region" description="Acidic residues" evidence="11">
    <location>
        <begin position="605"/>
        <end position="624"/>
    </location>
</feature>
<sequence length="2137" mass="235664">MAPRPRSSRRPSLARRSQARHSGVYASVIRRPTRVLSLQERDDIPVEETSANIGNNFEAKISSTTIASTLRGISLSKTRSKVSTWNSIEPASIPGPAIEGSSKPTRAEKAARKKALKKARKENPNVDSNFIYLPKGLNNKIKNRDPLRAKLERLFRPKKKKKTTHQPLDRTQPVSTPRLAYGIDRPEPAPSRFAPPIAPARVLGKSIEEDNTGSSLGRNFQAHWVATEKERAERVKEVQLQHELRKATDMKLRLEGRGQINDPLIGRAPPIKSARFNTVVSSSTSEASPRELVPAEQTRAHLWDRPQLHGNIKTTKECLVGTTPFTSDEILSSKKLHSVSLKNPSQKLSSSLAESIEPFIVPSTGHNDSNTQLDPLVHETLSEEHLESFQRSGLHPENGCQEPSLAEGEEDAPESNHNQQGQLTTFVNESSDNILETYHGRPKGLKDLKSTRINSDELMIGGARLFSQASLENSATYDNFTKTLLSSNTPAPEIPKKSRLRQLSQQNLNSSTSLVKDNLTLAVINPVTKKEAESYLSELISLIEAHKERMGFLGRNKEDHRLKHGELQDPGAPVKPHKLKARLSRFFSGFKLPQEKGGEGREVGDQEEVDVQQESEEDDEDDVPDNGASNLDSNDSHLTHYPQTHVTEFREQRLSVASATSTRDQVPAPQGQGGYTSDAGSGGDCREGDGQQRPFLSKLSPQQRWYYNYNYVPPTIEAQALESKETRKERYLKAEKEAVLANEAIGAAYRALLEEFDDLDAAADFSASGSGGIERDSTSDRANNKSHVTFGALSHEERGLRTSPAFTAATNSSTFRQKSQTSFGYKSQNSLLQVPRVTEDQNTGGARRLLSSQFAAPQQSEPSPFSQRTSSCTTSSSKQHYKESSSKWINSDTLFAEESDTEGVYRAYYQSSGSDKVPNKKTAIDQKVGSNQFSSSEAQETAQLESTKALREESKAFQDSQIIEAPKTRLLLAAEEEEARFQRVRFPRGPDPNPVRTARLKYSFLSTRYPRTDTEEKDFVPLSATNHPDGTLLQQPVAEEIVTSEPDIDRRVPWALPRRGPDPNPERTAYVRQLVQSPEDKLKEDETRKAAAQRLVSTGTAVNPVRQSQTSAAVNPTRQLRTLNTNPAREPPEPSLLNSLEVDRLRVTRARQHTREVQSNRNIFTGSPVPRGAHTFGYDSLLRSPQRNLTTPAAQVAYRSQLPQPESSLRNLQSSSPLSQGNRTQGFSSDSSTPQGWSHNNSLTRQESFVASRLRQPSHSNLQASSAPRSSSALPVSARQGSTSGSRLPLPGISITPVSPTLQPSQLSFLGVSLVASGAHFAEMDKLQVRNTEPLSVKAKAIEDARQMQASVIEAATKAGKEPPKYALVELIGKGSFGRVYKGKDMVSAAIVAVKIIDIEESDTINPKNANSYAEFLKEITALKTLSENKARNINHVIEALPVGQAMWMITEYCGGGSVATLMKPTAPGGLQEKWIIPILREVAEAIKWVHEAGIIHRDIKCANVLITEEGAVQLCDFGVAGTMETKVDKRSTVIGTPHWMAPELFDAVPSYGKEVDIWAFGCMVYEIATGLPPNAMSRLPFDRLGSLIKQNAPRLEGGSILMIYETLWHFNHRYIFNTSAKYPMSSLSHLVRAFKLWEDHGGSRKSLFMLGGAQAPSELSSTALSDDEWNFSTTAAFEQEVRRKSTAQDVYDVYGSGVEFNAGFPQETARPPPRKGRRPPPEALAPLRGPLEKIFDPNTLSNYEDNSRNHYGRPFQPPELTPVPSRSDLPLRDDTAQTSIRDTMIDLGGHDVETGISVFPDLDTIKAGRRAREEPDEDYMTTLPDFTMVPPASADPEVSRFPSNYEVPKPVSTPGVGGRPALIHHPTEPLGEFGGGLPPSEIHTGMARLSVRESLIDLDMSMPDSIPAFNPDFGRPKTADSDAISILSDSGQPPLTSSTLNPFELEHHASSYQPTTHVREPSIYTTSHVREPSIYVTEEMGSFSASATPPRPENTSRPLRADRPPRLRTDNAPRDIADISDFSDSAAESTLGYNTDTNDTDSDYATASTQLHPQSAMFRDSNAGYTMAHFPNLPPAPSVRALTGEASHEEMAFEMSRMLTGLTGQLEAFRDVYGSEDLARRSNQRRERRDNGENGV</sequence>
<keyword evidence="5 10" id="KW-0547">Nucleotide-binding</keyword>
<evidence type="ECO:0000256" key="4">
    <source>
        <dbReference type="ARBA" id="ARBA00022679"/>
    </source>
</evidence>
<evidence type="ECO:0000256" key="3">
    <source>
        <dbReference type="ARBA" id="ARBA00022527"/>
    </source>
</evidence>
<feature type="region of interest" description="Disordered" evidence="11">
    <location>
        <begin position="2116"/>
        <end position="2137"/>
    </location>
</feature>
<evidence type="ECO:0000313" key="13">
    <source>
        <dbReference type="EMBL" id="KAA8570373.1"/>
    </source>
</evidence>
<feature type="region of interest" description="Disordered" evidence="11">
    <location>
        <begin position="1"/>
        <end position="26"/>
    </location>
</feature>
<evidence type="ECO:0000256" key="8">
    <source>
        <dbReference type="ARBA" id="ARBA00047899"/>
    </source>
</evidence>
<feature type="region of interest" description="Disordered" evidence="11">
    <location>
        <begin position="158"/>
        <end position="180"/>
    </location>
</feature>
<feature type="compositionally biased region" description="Basic residues" evidence="11">
    <location>
        <begin position="111"/>
        <end position="120"/>
    </location>
</feature>
<proteinExistence type="inferred from homology"/>
<feature type="region of interest" description="Disordered" evidence="11">
    <location>
        <begin position="801"/>
        <end position="820"/>
    </location>
</feature>
<name>A0A5M9JPP4_MONFR</name>
<comment type="catalytic activity">
    <reaction evidence="8">
        <text>L-threonyl-[protein] + ATP = O-phospho-L-threonyl-[protein] + ADP + H(+)</text>
        <dbReference type="Rhea" id="RHEA:46608"/>
        <dbReference type="Rhea" id="RHEA-COMP:11060"/>
        <dbReference type="Rhea" id="RHEA-COMP:11605"/>
        <dbReference type="ChEBI" id="CHEBI:15378"/>
        <dbReference type="ChEBI" id="CHEBI:30013"/>
        <dbReference type="ChEBI" id="CHEBI:30616"/>
        <dbReference type="ChEBI" id="CHEBI:61977"/>
        <dbReference type="ChEBI" id="CHEBI:456216"/>
        <dbReference type="EC" id="2.7.11.1"/>
    </reaction>
</comment>
<feature type="region of interest" description="Disordered" evidence="11">
    <location>
        <begin position="852"/>
        <end position="883"/>
    </location>
</feature>